<dbReference type="EMBL" id="JOJP01000001">
    <property type="protein sequence ID" value="KEI70640.1"/>
    <property type="molecule type" value="Genomic_DNA"/>
</dbReference>
<dbReference type="Pfam" id="PF00534">
    <property type="entry name" value="Glycos_transf_1"/>
    <property type="match status" value="1"/>
</dbReference>
<dbReference type="GO" id="GO:0009011">
    <property type="term" value="F:alpha-1,4-glucan glucosyltransferase (ADP-glucose donor) activity"/>
    <property type="evidence" value="ECO:0007669"/>
    <property type="project" value="UniProtKB-UniRule"/>
</dbReference>
<evidence type="ECO:0000256" key="5">
    <source>
        <dbReference type="ARBA" id="ARBA00012588"/>
    </source>
</evidence>
<dbReference type="GO" id="GO:0005829">
    <property type="term" value="C:cytosol"/>
    <property type="evidence" value="ECO:0007669"/>
    <property type="project" value="TreeGrafter"/>
</dbReference>
<keyword evidence="15" id="KW-1185">Reference proteome</keyword>
<accession>A0A081K914</accession>
<protein>
    <recommendedName>
        <fullName evidence="6 11">Glycogen synthase</fullName>
        <ecNumber evidence="5 11">2.4.1.21</ecNumber>
    </recommendedName>
    <alternativeName>
        <fullName evidence="10 11">Starch [bacterial glycogen] synthase</fullName>
    </alternativeName>
</protein>
<reference evidence="14 15" key="1">
    <citation type="submission" date="2014-06" db="EMBL/GenBank/DDBJ databases">
        <title>Whole Genome Sequences of Three Symbiotic Endozoicomonas Bacteria.</title>
        <authorList>
            <person name="Neave M.J."/>
            <person name="Apprill A."/>
            <person name="Voolstra C.R."/>
        </authorList>
    </citation>
    <scope>NUCLEOTIDE SEQUENCE [LARGE SCALE GENOMIC DNA]</scope>
    <source>
        <strain evidence="14 15">DSM 22380</strain>
    </source>
</reference>
<evidence type="ECO:0000313" key="14">
    <source>
        <dbReference type="EMBL" id="KEI70640.1"/>
    </source>
</evidence>
<dbReference type="HAMAP" id="MF_00484">
    <property type="entry name" value="Glycogen_synth"/>
    <property type="match status" value="1"/>
</dbReference>
<keyword evidence="8 11" id="KW-0808">Transferase</keyword>
<evidence type="ECO:0000256" key="4">
    <source>
        <dbReference type="ARBA" id="ARBA00010281"/>
    </source>
</evidence>
<comment type="similarity">
    <text evidence="4 11">Belongs to the glycosyltransferase 1 family. Bacterial/plant glycogen synthase subfamily.</text>
</comment>
<evidence type="ECO:0000256" key="6">
    <source>
        <dbReference type="ARBA" id="ARBA00019935"/>
    </source>
</evidence>
<dbReference type="InterPro" id="IPR001296">
    <property type="entry name" value="Glyco_trans_1"/>
</dbReference>
<sequence length="491" mass="54404">MASDLKILFAVSELAGIVKTGGLADVAGALGPWMKKLGHDVRVIMPAYRQALETLTTDVVCSGEVHINPHCSTSYRMGFAIRQGEFEGVPVYLIEHNHYFDRSGLYTHEGEGFGDNTERFAFFCRAALQACQILNFQPDIIHGHDWQSALLPYYLKTHEAGNAFYSGTRTVLTIHNGAYQQHTDSALLDVLGIDRHWYNPDFFEDHGHINLLKGGIAFADKITTVSPRYAEELQTDLGSHGLAHIIGRRKQDFSGILNGCDYQEWNPETDDLLPANYSLKDLSGKQACKQALQERLQLPVAADKPLYGLVSRLAEQKGFSYLIPALWQFLQDDVQVVLQGSGDKGTAAELQHLANTFPNKCRFVEAYDNSLAHLIEAGSDFFLMPSLFEPCGLNQMYSMKYGTLPIVRAVGGLVDSVIGYEPSNTSHNHHATGFMFGPADQGALYQCLQQAKVVYHDRGTMSSMIASAMLASFTWEQSALDYLGVYRSALI</sequence>
<evidence type="ECO:0000256" key="9">
    <source>
        <dbReference type="ARBA" id="ARBA00023056"/>
    </source>
</evidence>
<dbReference type="PANTHER" id="PTHR45825">
    <property type="entry name" value="GRANULE-BOUND STARCH SYNTHASE 1, CHLOROPLASTIC/AMYLOPLASTIC"/>
    <property type="match status" value="1"/>
</dbReference>
<comment type="catalytic activity">
    <reaction evidence="1 11">
        <text>[(1-&gt;4)-alpha-D-glucosyl](n) + ADP-alpha-D-glucose = [(1-&gt;4)-alpha-D-glucosyl](n+1) + ADP + H(+)</text>
        <dbReference type="Rhea" id="RHEA:18189"/>
        <dbReference type="Rhea" id="RHEA-COMP:9584"/>
        <dbReference type="Rhea" id="RHEA-COMP:9587"/>
        <dbReference type="ChEBI" id="CHEBI:15378"/>
        <dbReference type="ChEBI" id="CHEBI:15444"/>
        <dbReference type="ChEBI" id="CHEBI:57498"/>
        <dbReference type="ChEBI" id="CHEBI:456216"/>
        <dbReference type="EC" id="2.4.1.21"/>
    </reaction>
</comment>
<evidence type="ECO:0000313" key="15">
    <source>
        <dbReference type="Proteomes" id="UP000027997"/>
    </source>
</evidence>
<dbReference type="Gene3D" id="3.40.50.2000">
    <property type="entry name" value="Glycogen Phosphorylase B"/>
    <property type="match status" value="2"/>
</dbReference>
<evidence type="ECO:0000259" key="13">
    <source>
        <dbReference type="Pfam" id="PF08323"/>
    </source>
</evidence>
<evidence type="ECO:0000256" key="10">
    <source>
        <dbReference type="ARBA" id="ARBA00031722"/>
    </source>
</evidence>
<dbReference type="Proteomes" id="UP000027997">
    <property type="component" value="Unassembled WGS sequence"/>
</dbReference>
<comment type="function">
    <text evidence="2 11">Synthesizes alpha-1,4-glucan chains using ADP-glucose.</text>
</comment>
<keyword evidence="7 11" id="KW-0328">Glycosyltransferase</keyword>
<feature type="binding site" evidence="11">
    <location>
        <position position="19"/>
    </location>
    <ligand>
        <name>ADP-alpha-D-glucose</name>
        <dbReference type="ChEBI" id="CHEBI:57498"/>
    </ligand>
</feature>
<dbReference type="RefSeq" id="WP_020580763.1">
    <property type="nucleotide sequence ID" value="NZ_JOJP01000001.1"/>
</dbReference>
<gene>
    <name evidence="11" type="primary">glgA</name>
    <name evidence="14" type="ORF">GV64_07700</name>
</gene>
<evidence type="ECO:0000256" key="7">
    <source>
        <dbReference type="ARBA" id="ARBA00022676"/>
    </source>
</evidence>
<proteinExistence type="inferred from homology"/>
<dbReference type="CDD" id="cd03791">
    <property type="entry name" value="GT5_Glycogen_synthase_DULL1-like"/>
    <property type="match status" value="1"/>
</dbReference>
<feature type="domain" description="Glycosyl transferase family 1" evidence="12">
    <location>
        <begin position="297"/>
        <end position="443"/>
    </location>
</feature>
<dbReference type="Pfam" id="PF08323">
    <property type="entry name" value="Glyco_transf_5"/>
    <property type="match status" value="1"/>
</dbReference>
<feature type="domain" description="Starch synthase catalytic" evidence="13">
    <location>
        <begin position="6"/>
        <end position="246"/>
    </location>
</feature>
<dbReference type="InterPro" id="IPR013534">
    <property type="entry name" value="Starch_synth_cat_dom"/>
</dbReference>
<dbReference type="AlphaFoldDB" id="A0A081K914"/>
<dbReference type="EC" id="2.4.1.21" evidence="5 11"/>
<name>A0A081K914_9GAMM</name>
<dbReference type="GO" id="GO:0005978">
    <property type="term" value="P:glycogen biosynthetic process"/>
    <property type="evidence" value="ECO:0007669"/>
    <property type="project" value="UniProtKB-UniRule"/>
</dbReference>
<dbReference type="GO" id="GO:0004373">
    <property type="term" value="F:alpha-1,4-glucan glucosyltransferase (UDP-glucose donor) activity"/>
    <property type="evidence" value="ECO:0007669"/>
    <property type="project" value="InterPro"/>
</dbReference>
<dbReference type="UniPathway" id="UPA00164"/>
<dbReference type="STRING" id="305900.GV64_07700"/>
<dbReference type="PANTHER" id="PTHR45825:SF11">
    <property type="entry name" value="ALPHA AMYLASE DOMAIN-CONTAINING PROTEIN"/>
    <property type="match status" value="1"/>
</dbReference>
<organism evidence="14 15">
    <name type="scientific">Endozoicomonas elysicola</name>
    <dbReference type="NCBI Taxonomy" id="305900"/>
    <lineage>
        <taxon>Bacteria</taxon>
        <taxon>Pseudomonadati</taxon>
        <taxon>Pseudomonadota</taxon>
        <taxon>Gammaproteobacteria</taxon>
        <taxon>Oceanospirillales</taxon>
        <taxon>Endozoicomonadaceae</taxon>
        <taxon>Endozoicomonas</taxon>
    </lineage>
</organism>
<dbReference type="NCBIfam" id="TIGR02095">
    <property type="entry name" value="glgA"/>
    <property type="match status" value="1"/>
</dbReference>
<dbReference type="SUPFAM" id="SSF53756">
    <property type="entry name" value="UDP-Glycosyltransferase/glycogen phosphorylase"/>
    <property type="match status" value="1"/>
</dbReference>
<evidence type="ECO:0000256" key="2">
    <source>
        <dbReference type="ARBA" id="ARBA00002764"/>
    </source>
</evidence>
<evidence type="ECO:0000256" key="11">
    <source>
        <dbReference type="HAMAP-Rule" id="MF_00484"/>
    </source>
</evidence>
<evidence type="ECO:0000256" key="8">
    <source>
        <dbReference type="ARBA" id="ARBA00022679"/>
    </source>
</evidence>
<evidence type="ECO:0000256" key="1">
    <source>
        <dbReference type="ARBA" id="ARBA00001478"/>
    </source>
</evidence>
<evidence type="ECO:0000256" key="3">
    <source>
        <dbReference type="ARBA" id="ARBA00004964"/>
    </source>
</evidence>
<comment type="pathway">
    <text evidence="3 11">Glycan biosynthesis; glycogen biosynthesis.</text>
</comment>
<dbReference type="InterPro" id="IPR011835">
    <property type="entry name" value="GS/SS"/>
</dbReference>
<evidence type="ECO:0000259" key="12">
    <source>
        <dbReference type="Pfam" id="PF00534"/>
    </source>
</evidence>
<comment type="caution">
    <text evidence="14">The sequence shown here is derived from an EMBL/GenBank/DDBJ whole genome shotgun (WGS) entry which is preliminary data.</text>
</comment>
<keyword evidence="9 11" id="KW-0320">Glycogen biosynthesis</keyword>
<dbReference type="eggNOG" id="COG0297">
    <property type="taxonomic scope" value="Bacteria"/>
</dbReference>